<feature type="transmembrane region" description="Helical" evidence="2">
    <location>
        <begin position="545"/>
        <end position="564"/>
    </location>
</feature>
<keyword evidence="2" id="KW-0812">Transmembrane</keyword>
<feature type="compositionally biased region" description="Low complexity" evidence="1">
    <location>
        <begin position="368"/>
        <end position="385"/>
    </location>
</feature>
<evidence type="ECO:0000256" key="3">
    <source>
        <dbReference type="SAM" id="SignalP"/>
    </source>
</evidence>
<feature type="compositionally biased region" description="Low complexity" evidence="1">
    <location>
        <begin position="316"/>
        <end position="325"/>
    </location>
</feature>
<feature type="signal peptide" evidence="3">
    <location>
        <begin position="1"/>
        <end position="20"/>
    </location>
</feature>
<evidence type="ECO:0000256" key="1">
    <source>
        <dbReference type="SAM" id="MobiDB-lite"/>
    </source>
</evidence>
<keyword evidence="3" id="KW-0732">Signal</keyword>
<gene>
    <name evidence="4" type="ORF">J8A68_001408</name>
</gene>
<proteinExistence type="predicted"/>
<protein>
    <submittedName>
        <fullName evidence="4">Uncharacterized protein</fullName>
    </submittedName>
</protein>
<dbReference type="EMBL" id="JAGSYN010000053">
    <property type="protein sequence ID" value="KAG7665099.1"/>
    <property type="molecule type" value="Genomic_DNA"/>
</dbReference>
<feature type="region of interest" description="Disordered" evidence="1">
    <location>
        <begin position="49"/>
        <end position="162"/>
    </location>
</feature>
<keyword evidence="2" id="KW-0472">Membrane</keyword>
<accession>A0A8J5QG74</accession>
<evidence type="ECO:0000313" key="5">
    <source>
        <dbReference type="Proteomes" id="UP000694255"/>
    </source>
</evidence>
<feature type="chain" id="PRO_5035267334" evidence="3">
    <location>
        <begin position="21"/>
        <end position="565"/>
    </location>
</feature>
<feature type="compositionally biased region" description="Acidic residues" evidence="1">
    <location>
        <begin position="77"/>
        <end position="93"/>
    </location>
</feature>
<keyword evidence="5" id="KW-1185">Reference proteome</keyword>
<dbReference type="RefSeq" id="XP_049265331.1">
    <property type="nucleotide sequence ID" value="XM_049405060.1"/>
</dbReference>
<dbReference type="AlphaFoldDB" id="A0A8J5QG74"/>
<feature type="compositionally biased region" description="Low complexity" evidence="1">
    <location>
        <begin position="449"/>
        <end position="463"/>
    </location>
</feature>
<evidence type="ECO:0000313" key="4">
    <source>
        <dbReference type="EMBL" id="KAG7665099.1"/>
    </source>
</evidence>
<comment type="caution">
    <text evidence="4">The sequence shown here is derived from an EMBL/GenBank/DDBJ whole genome shotgun (WGS) entry which is preliminary data.</text>
</comment>
<dbReference type="Proteomes" id="UP000694255">
    <property type="component" value="Unassembled WGS sequence"/>
</dbReference>
<feature type="compositionally biased region" description="Low complexity" evidence="1">
    <location>
        <begin position="333"/>
        <end position="360"/>
    </location>
</feature>
<keyword evidence="2" id="KW-1133">Transmembrane helix</keyword>
<feature type="region of interest" description="Disordered" evidence="1">
    <location>
        <begin position="311"/>
        <end position="396"/>
    </location>
</feature>
<feature type="region of interest" description="Disordered" evidence="1">
    <location>
        <begin position="429"/>
        <end position="465"/>
    </location>
</feature>
<reference evidence="4 5" key="1">
    <citation type="journal article" date="2021" name="DNA Res.">
        <title>Genome analysis of Candida subhashii reveals its hybrid nature and dual mitochondrial genome conformations.</title>
        <authorList>
            <person name="Mixao V."/>
            <person name="Hegedusova E."/>
            <person name="Saus E."/>
            <person name="Pryszcz L.P."/>
            <person name="Cillingova A."/>
            <person name="Nosek J."/>
            <person name="Gabaldon T."/>
        </authorList>
    </citation>
    <scope>NUCLEOTIDE SEQUENCE [LARGE SCALE GENOMIC DNA]</scope>
    <source>
        <strain evidence="4 5">CBS 10753</strain>
    </source>
</reference>
<evidence type="ECO:0000256" key="2">
    <source>
        <dbReference type="SAM" id="Phobius"/>
    </source>
</evidence>
<name>A0A8J5QG74_9ASCO</name>
<organism evidence="4 5">
    <name type="scientific">[Candida] subhashii</name>
    <dbReference type="NCBI Taxonomy" id="561895"/>
    <lineage>
        <taxon>Eukaryota</taxon>
        <taxon>Fungi</taxon>
        <taxon>Dikarya</taxon>
        <taxon>Ascomycota</taxon>
        <taxon>Saccharomycotina</taxon>
        <taxon>Pichiomycetes</taxon>
        <taxon>Debaryomycetaceae</taxon>
        <taxon>Spathaspora</taxon>
    </lineage>
</organism>
<sequence>MNFIVSILLLSSNTILPISASNYSLIVNSTDPSQSPSPFHILDTCINEEPPIKDDTMTGLDYSTGDETEYSGQDSNIELEDYSSDDNDDDEHDEYINRYEYEGYSDEDDIVFDPPRSQSDTSGSDEDDDSKRYAGGGGGNYREQEDGSGSSSSGEESDNEKKTDSFYDVIFGYFRQNPTTGEPSHTLGNYSMGFNKSTSDHITTKSNDFNNLSNDSEYNVEEFEDFDYSSGEEQGNARTRKGMEQANFPIYGLNSTENQNVTNMAGFLGNFSISFSSTLSKTASVLEITSQASIEKKNKFKYNFENDGHFRIGAPKKSTSKSSTTEVKSLVRSSEISSTSTTATSADTSETYESKSSTTTFPTEDISKSASSLISSSSTQESTSSNIPQKTKKKSKNVTLKKTTVTVISTSYATSITSIIQPLTSELEKEIDSDTEDEQPVPPQEAPSTTEEQTLIETTENTTKSQSFIPMSTRTIVPNSKIFSKGMTNTLKTVDIGLLITRQIDSQKTSEPGDQTATQGFQLTNIFTGVILPDRQFVFRSLTSLVQTSLVLTFLVVVTLVVILV</sequence>
<dbReference type="GeneID" id="73468209"/>